<dbReference type="PANTHER" id="PTHR35340">
    <property type="entry name" value="PQQ ENZYME REPEAT PROTEIN-RELATED"/>
    <property type="match status" value="1"/>
</dbReference>
<name>A0A2S6IS17_9FLAO</name>
<dbReference type="Pfam" id="PF05935">
    <property type="entry name" value="Arylsulfotrans"/>
    <property type="match status" value="1"/>
</dbReference>
<dbReference type="AlphaFoldDB" id="A0A2S6IS17"/>
<organism evidence="1 2">
    <name type="scientific">Nonlabens xylanidelens</name>
    <dbReference type="NCBI Taxonomy" id="191564"/>
    <lineage>
        <taxon>Bacteria</taxon>
        <taxon>Pseudomonadati</taxon>
        <taxon>Bacteroidota</taxon>
        <taxon>Flavobacteriia</taxon>
        <taxon>Flavobacteriales</taxon>
        <taxon>Flavobacteriaceae</taxon>
        <taxon>Nonlabens</taxon>
    </lineage>
</organism>
<protein>
    <submittedName>
        <fullName evidence="1">Arylsulfotransferase ASST</fullName>
    </submittedName>
</protein>
<reference evidence="1 2" key="1">
    <citation type="submission" date="2018-02" db="EMBL/GenBank/DDBJ databases">
        <title>Genomic Encyclopedia of Archaeal and Bacterial Type Strains, Phase II (KMG-II): from individual species to whole genera.</title>
        <authorList>
            <person name="Goeker M."/>
        </authorList>
    </citation>
    <scope>NUCLEOTIDE SEQUENCE [LARGE SCALE GENOMIC DNA]</scope>
    <source>
        <strain evidence="1 2">DSM 16809</strain>
    </source>
</reference>
<proteinExistence type="predicted"/>
<keyword evidence="2" id="KW-1185">Reference proteome</keyword>
<keyword evidence="1" id="KW-0808">Transferase</keyword>
<evidence type="ECO:0000313" key="2">
    <source>
        <dbReference type="Proteomes" id="UP000239002"/>
    </source>
</evidence>
<dbReference type="PANTHER" id="PTHR35340:SF5">
    <property type="entry name" value="ASST-DOMAIN-CONTAINING PROTEIN"/>
    <property type="match status" value="1"/>
</dbReference>
<sequence>MSPFAFKNFRYSSLIIMLLILTSLIISCNDDEAIEIITDPVPTIQSNITVYDVNNLTDDYVFISPFRENTSFLIDRLGNILHRWTSSESVFMAYLREDGSAVRAINTGVDNGINLGGNTGAIEIIDKENNQIWKWTLDTPTDVLHHDIALLPNGNILASVWTVKDRIEAIENGRDPSTIIDDKLVIDRIIEIQPIGTNQANIVWEWSVWDHLVQDFDASKLNFGDASNGQLFDINQSTEGINFTHGNGLDYIPSLDQIILNSRVLNEFIIIDHNTSTTQAATSTGGRYNRGGDILYRWGNPASYNSGTINDQQLHDQHDATFVGNNNFSRGTFLVFDNQDSSTFSTIKEININVTADGFYDNIPTSGNNPTAPIWTYSSPEILSPRTSGAQRLDSGNTLITSTSSNIIREVNYNNEVVWELDASIEVNGELEINSSGFKSRSYSKIYDGVIALDIME</sequence>
<dbReference type="PROSITE" id="PS51257">
    <property type="entry name" value="PROKAR_LIPOPROTEIN"/>
    <property type="match status" value="1"/>
</dbReference>
<dbReference type="GO" id="GO:0004062">
    <property type="term" value="F:aryl sulfotransferase activity"/>
    <property type="evidence" value="ECO:0007669"/>
    <property type="project" value="InterPro"/>
</dbReference>
<evidence type="ECO:0000313" key="1">
    <source>
        <dbReference type="EMBL" id="PPK97063.1"/>
    </source>
</evidence>
<dbReference type="Proteomes" id="UP000239002">
    <property type="component" value="Unassembled WGS sequence"/>
</dbReference>
<dbReference type="EMBL" id="PTJE01000001">
    <property type="protein sequence ID" value="PPK97063.1"/>
    <property type="molecule type" value="Genomic_DNA"/>
</dbReference>
<comment type="caution">
    <text evidence="1">The sequence shown here is derived from an EMBL/GenBank/DDBJ whole genome shotgun (WGS) entry which is preliminary data.</text>
</comment>
<gene>
    <name evidence="1" type="ORF">LY01_00890</name>
</gene>
<dbReference type="OrthoDB" id="264813at2"/>
<dbReference type="InterPro" id="IPR010262">
    <property type="entry name" value="Arylsulfotransferase_bact"/>
</dbReference>
<dbReference type="InterPro" id="IPR053143">
    <property type="entry name" value="Arylsulfate_ST"/>
</dbReference>
<accession>A0A2S6IS17</accession>